<dbReference type="STRING" id="378794.GCA_001570625_01904"/>
<keyword evidence="1" id="KW-0175">Coiled coil</keyword>
<dbReference type="RefSeq" id="WP_061214353.1">
    <property type="nucleotide sequence ID" value="NZ_DCDX01000069.1"/>
</dbReference>
<name>A0A354YT29_9FIRM</name>
<evidence type="ECO:0000313" key="3">
    <source>
        <dbReference type="Proteomes" id="UP000263273"/>
    </source>
</evidence>
<reference evidence="2 3" key="1">
    <citation type="journal article" date="2018" name="Nat. Biotechnol.">
        <title>A standardized bacterial taxonomy based on genome phylogeny substantially revises the tree of life.</title>
        <authorList>
            <person name="Parks D.H."/>
            <person name="Chuvochina M."/>
            <person name="Waite D.W."/>
            <person name="Rinke C."/>
            <person name="Skarshewski A."/>
            <person name="Chaumeil P.A."/>
            <person name="Hugenholtz P."/>
        </authorList>
    </citation>
    <scope>NUCLEOTIDE SEQUENCE [LARGE SCALE GENOMIC DNA]</scope>
    <source>
        <strain evidence="2">UBA10948</strain>
    </source>
</reference>
<accession>A0A354YT29</accession>
<dbReference type="EMBL" id="DNZF01000005">
    <property type="protein sequence ID" value="HBK52344.1"/>
    <property type="molecule type" value="Genomic_DNA"/>
</dbReference>
<gene>
    <name evidence="2" type="ORF">DDZ44_00200</name>
</gene>
<sequence length="74" mass="8728">MSNENIVEALKDTNKKIADLKSFNIPIILKTIEEYEKSGVEECFIEQQRLQLQKVYARINELEAKAERLFNRLE</sequence>
<dbReference type="AlphaFoldDB" id="A0A354YT29"/>
<evidence type="ECO:0000256" key="1">
    <source>
        <dbReference type="SAM" id="Coils"/>
    </source>
</evidence>
<protein>
    <submittedName>
        <fullName evidence="2">Uncharacterized protein</fullName>
    </submittedName>
</protein>
<proteinExistence type="predicted"/>
<feature type="coiled-coil region" evidence="1">
    <location>
        <begin position="45"/>
        <end position="72"/>
    </location>
</feature>
<organism evidence="2 3">
    <name type="scientific">Syntrophomonas wolfei</name>
    <dbReference type="NCBI Taxonomy" id="863"/>
    <lineage>
        <taxon>Bacteria</taxon>
        <taxon>Bacillati</taxon>
        <taxon>Bacillota</taxon>
        <taxon>Clostridia</taxon>
        <taxon>Eubacteriales</taxon>
        <taxon>Syntrophomonadaceae</taxon>
        <taxon>Syntrophomonas</taxon>
    </lineage>
</organism>
<dbReference type="Proteomes" id="UP000263273">
    <property type="component" value="Unassembled WGS sequence"/>
</dbReference>
<comment type="caution">
    <text evidence="2">The sequence shown here is derived from an EMBL/GenBank/DDBJ whole genome shotgun (WGS) entry which is preliminary data.</text>
</comment>
<evidence type="ECO:0000313" key="2">
    <source>
        <dbReference type="EMBL" id="HBK52344.1"/>
    </source>
</evidence>